<dbReference type="PANTHER" id="PTHR24347">
    <property type="entry name" value="SERINE/THREONINE-PROTEIN KINASE"/>
    <property type="match status" value="1"/>
</dbReference>
<protein>
    <submittedName>
        <fullName evidence="2">Protein kinase</fullName>
    </submittedName>
</protein>
<reference evidence="2 3" key="1">
    <citation type="journal article" date="2005" name="Int. J. Syst. Evol. Microbiol.">
        <title>Bacillus litoralis sp. nov., isolated from a tidal flat of the Yellow Sea in Korea.</title>
        <authorList>
            <person name="Yoon J.H."/>
            <person name="Oh T.K."/>
        </authorList>
    </citation>
    <scope>NUCLEOTIDE SEQUENCE [LARGE SCALE GENOMIC DNA]</scope>
    <source>
        <strain evidence="2 3">SW-211</strain>
    </source>
</reference>
<comment type="caution">
    <text evidence="2">The sequence shown here is derived from an EMBL/GenBank/DDBJ whole genome shotgun (WGS) entry which is preliminary data.</text>
</comment>
<dbReference type="AlphaFoldDB" id="A0A5C6WBF8"/>
<dbReference type="SUPFAM" id="SSF56112">
    <property type="entry name" value="Protein kinase-like (PK-like)"/>
    <property type="match status" value="1"/>
</dbReference>
<dbReference type="PROSITE" id="PS50011">
    <property type="entry name" value="PROTEIN_KINASE_DOM"/>
    <property type="match status" value="1"/>
</dbReference>
<dbReference type="RefSeq" id="WP_146946031.1">
    <property type="nucleotide sequence ID" value="NZ_VOQF01000001.1"/>
</dbReference>
<sequence>MKKLYLKLIELFEKPLKTSAVVGAKYTILQLLGKGSYGFTYLVKDEKDDIKVLKQLRKYKRVEESARNSFLFEAQVLSDLTDKAFPTLLDQFEDKGKLFIVMEYMHGKTYEELIFIEGLKFSETEAFKELSKILQLVQKIHLKGYVHRDLRIPNILKAENNVFIIDFGLAKRINEASEVQEEAFKNEEKRLFREVSFKSDLYALGHFMLFLLYSSYEPVSHQSRSWEEELPIKEESKRLIRKMLQLDEPYHHVNELINDLDNNLFK</sequence>
<evidence type="ECO:0000313" key="3">
    <source>
        <dbReference type="Proteomes" id="UP000321363"/>
    </source>
</evidence>
<evidence type="ECO:0000259" key="1">
    <source>
        <dbReference type="PROSITE" id="PS50011"/>
    </source>
</evidence>
<dbReference type="InterPro" id="IPR011009">
    <property type="entry name" value="Kinase-like_dom_sf"/>
</dbReference>
<dbReference type="Pfam" id="PF00069">
    <property type="entry name" value="Pkinase"/>
    <property type="match status" value="1"/>
</dbReference>
<dbReference type="Gene3D" id="1.10.510.10">
    <property type="entry name" value="Transferase(Phosphotransferase) domain 1"/>
    <property type="match status" value="1"/>
</dbReference>
<dbReference type="GO" id="GO:0005524">
    <property type="term" value="F:ATP binding"/>
    <property type="evidence" value="ECO:0007669"/>
    <property type="project" value="InterPro"/>
</dbReference>
<dbReference type="OrthoDB" id="9788659at2"/>
<keyword evidence="2" id="KW-0808">Transferase</keyword>
<keyword evidence="3" id="KW-1185">Reference proteome</keyword>
<gene>
    <name evidence="2" type="ORF">FS935_02975</name>
</gene>
<name>A0A5C6WBF8_9BACI</name>
<evidence type="ECO:0000313" key="2">
    <source>
        <dbReference type="EMBL" id="TXC93172.1"/>
    </source>
</evidence>
<dbReference type="InterPro" id="IPR000719">
    <property type="entry name" value="Prot_kinase_dom"/>
</dbReference>
<dbReference type="EMBL" id="VOQF01000001">
    <property type="protein sequence ID" value="TXC93172.1"/>
    <property type="molecule type" value="Genomic_DNA"/>
</dbReference>
<dbReference type="GO" id="GO:0004672">
    <property type="term" value="F:protein kinase activity"/>
    <property type="evidence" value="ECO:0007669"/>
    <property type="project" value="InterPro"/>
</dbReference>
<proteinExistence type="predicted"/>
<organism evidence="2 3">
    <name type="scientific">Metabacillus litoralis</name>
    <dbReference type="NCBI Taxonomy" id="152268"/>
    <lineage>
        <taxon>Bacteria</taxon>
        <taxon>Bacillati</taxon>
        <taxon>Bacillota</taxon>
        <taxon>Bacilli</taxon>
        <taxon>Bacillales</taxon>
        <taxon>Bacillaceae</taxon>
        <taxon>Metabacillus</taxon>
    </lineage>
</organism>
<accession>A0A5C6WBF8</accession>
<feature type="domain" description="Protein kinase" evidence="1">
    <location>
        <begin position="26"/>
        <end position="266"/>
    </location>
</feature>
<keyword evidence="2" id="KW-0418">Kinase</keyword>
<dbReference type="Proteomes" id="UP000321363">
    <property type="component" value="Unassembled WGS sequence"/>
</dbReference>
<dbReference type="SMART" id="SM00220">
    <property type="entry name" value="S_TKc"/>
    <property type="match status" value="1"/>
</dbReference>